<reference evidence="1" key="1">
    <citation type="journal article" date="2023" name="Science">
        <title>Elucidation of the pathway for biosynthesis of saponin adjuvants from the soapbark tree.</title>
        <authorList>
            <person name="Reed J."/>
            <person name="Orme A."/>
            <person name="El-Demerdash A."/>
            <person name="Owen C."/>
            <person name="Martin L.B.B."/>
            <person name="Misra R.C."/>
            <person name="Kikuchi S."/>
            <person name="Rejzek M."/>
            <person name="Martin A.C."/>
            <person name="Harkess A."/>
            <person name="Leebens-Mack J."/>
            <person name="Louveau T."/>
            <person name="Stephenson M.J."/>
            <person name="Osbourn A."/>
        </authorList>
    </citation>
    <scope>NUCLEOTIDE SEQUENCE</scope>
    <source>
        <strain evidence="1">S10</strain>
    </source>
</reference>
<keyword evidence="1" id="KW-0378">Hydrolase</keyword>
<dbReference type="Proteomes" id="UP001163823">
    <property type="component" value="Chromosome 8"/>
</dbReference>
<sequence>MGLRIRRIMNPPFLISKCLQFVDSKNSEDEDSGIRKANADISEHATNAQLAAFAAASKVAPVVLPTSIPTAQMNPYGGLSASLPAVLGLPIQGTASVVPGTRLPLLPMMEQLWLHYKLP</sequence>
<keyword evidence="2" id="KW-1185">Reference proteome</keyword>
<organism evidence="1 2">
    <name type="scientific">Quillaja saponaria</name>
    <name type="common">Soap bark tree</name>
    <dbReference type="NCBI Taxonomy" id="32244"/>
    <lineage>
        <taxon>Eukaryota</taxon>
        <taxon>Viridiplantae</taxon>
        <taxon>Streptophyta</taxon>
        <taxon>Embryophyta</taxon>
        <taxon>Tracheophyta</taxon>
        <taxon>Spermatophyta</taxon>
        <taxon>Magnoliopsida</taxon>
        <taxon>eudicotyledons</taxon>
        <taxon>Gunneridae</taxon>
        <taxon>Pentapetalae</taxon>
        <taxon>rosids</taxon>
        <taxon>fabids</taxon>
        <taxon>Fabales</taxon>
        <taxon>Quillajaceae</taxon>
        <taxon>Quillaja</taxon>
    </lineage>
</organism>
<evidence type="ECO:0000313" key="2">
    <source>
        <dbReference type="Proteomes" id="UP001163823"/>
    </source>
</evidence>
<keyword evidence="1" id="KW-0067">ATP-binding</keyword>
<accession>A0AAD7LGZ2</accession>
<dbReference type="EMBL" id="JARAOO010000008">
    <property type="protein sequence ID" value="KAJ7958014.1"/>
    <property type="molecule type" value="Genomic_DNA"/>
</dbReference>
<gene>
    <name evidence="1" type="ORF">O6P43_018801</name>
</gene>
<dbReference type="AlphaFoldDB" id="A0AAD7LGZ2"/>
<name>A0AAD7LGZ2_QUISA</name>
<evidence type="ECO:0000313" key="1">
    <source>
        <dbReference type="EMBL" id="KAJ7958014.1"/>
    </source>
</evidence>
<keyword evidence="1" id="KW-0347">Helicase</keyword>
<protein>
    <submittedName>
        <fullName evidence="1">DEAD-box ATP-dependent RNA helicase 42</fullName>
    </submittedName>
</protein>
<keyword evidence="1" id="KW-0547">Nucleotide-binding</keyword>
<dbReference type="GO" id="GO:0004386">
    <property type="term" value="F:helicase activity"/>
    <property type="evidence" value="ECO:0007669"/>
    <property type="project" value="UniProtKB-KW"/>
</dbReference>
<dbReference type="KEGG" id="qsa:O6P43_018801"/>
<comment type="caution">
    <text evidence="1">The sequence shown here is derived from an EMBL/GenBank/DDBJ whole genome shotgun (WGS) entry which is preliminary data.</text>
</comment>
<proteinExistence type="predicted"/>